<protein>
    <submittedName>
        <fullName evidence="1">Uncharacterized protein</fullName>
    </submittedName>
</protein>
<accession>A0A6C0LRX5</accession>
<dbReference type="EMBL" id="MN740534">
    <property type="protein sequence ID" value="QHU32012.1"/>
    <property type="molecule type" value="Genomic_DNA"/>
</dbReference>
<reference evidence="1" key="1">
    <citation type="journal article" date="2020" name="Nature">
        <title>Giant virus diversity and host interactions through global metagenomics.</title>
        <authorList>
            <person name="Schulz F."/>
            <person name="Roux S."/>
            <person name="Paez-Espino D."/>
            <person name="Jungbluth S."/>
            <person name="Walsh D.A."/>
            <person name="Denef V.J."/>
            <person name="McMahon K.D."/>
            <person name="Konstantinidis K.T."/>
            <person name="Eloe-Fadrosh E.A."/>
            <person name="Kyrpides N.C."/>
            <person name="Woyke T."/>
        </authorList>
    </citation>
    <scope>NUCLEOTIDE SEQUENCE</scope>
    <source>
        <strain evidence="1">GVMAG-M-3300027963-41</strain>
    </source>
</reference>
<dbReference type="AlphaFoldDB" id="A0A6C0LRX5"/>
<organism evidence="1">
    <name type="scientific">viral metagenome</name>
    <dbReference type="NCBI Taxonomy" id="1070528"/>
    <lineage>
        <taxon>unclassified sequences</taxon>
        <taxon>metagenomes</taxon>
        <taxon>organismal metagenomes</taxon>
    </lineage>
</organism>
<proteinExistence type="predicted"/>
<sequence length="68" mass="7971">MDAPPSEETRRFLRQFFLIRYNSLIQRIKSKIPDQLDDETTQNLTDTLANVAWIDETLDEVKAVPSLY</sequence>
<name>A0A6C0LRX5_9ZZZZ</name>
<evidence type="ECO:0000313" key="1">
    <source>
        <dbReference type="EMBL" id="QHU32012.1"/>
    </source>
</evidence>